<gene>
    <name evidence="2" type="ORF">F2P81_017886</name>
</gene>
<feature type="compositionally biased region" description="Basic and acidic residues" evidence="1">
    <location>
        <begin position="113"/>
        <end position="124"/>
    </location>
</feature>
<evidence type="ECO:0000313" key="2">
    <source>
        <dbReference type="EMBL" id="KAF0028781.1"/>
    </source>
</evidence>
<protein>
    <submittedName>
        <fullName evidence="2">Uncharacterized protein</fullName>
    </submittedName>
</protein>
<evidence type="ECO:0000313" key="3">
    <source>
        <dbReference type="Proteomes" id="UP000438429"/>
    </source>
</evidence>
<organism evidence="2 3">
    <name type="scientific">Scophthalmus maximus</name>
    <name type="common">Turbot</name>
    <name type="synonym">Psetta maxima</name>
    <dbReference type="NCBI Taxonomy" id="52904"/>
    <lineage>
        <taxon>Eukaryota</taxon>
        <taxon>Metazoa</taxon>
        <taxon>Chordata</taxon>
        <taxon>Craniata</taxon>
        <taxon>Vertebrata</taxon>
        <taxon>Euteleostomi</taxon>
        <taxon>Actinopterygii</taxon>
        <taxon>Neopterygii</taxon>
        <taxon>Teleostei</taxon>
        <taxon>Neoteleostei</taxon>
        <taxon>Acanthomorphata</taxon>
        <taxon>Carangaria</taxon>
        <taxon>Pleuronectiformes</taxon>
        <taxon>Pleuronectoidei</taxon>
        <taxon>Scophthalmidae</taxon>
        <taxon>Scophthalmus</taxon>
    </lineage>
</organism>
<name>A0A6A4SCG3_SCOMX</name>
<sequence length="124" mass="14189">MHIGANERGRETEREKSQPLFIPMVLFRSSLVFRCRGTLIFNIFNERISIMFIQHTSALRPFSHSPRSGSDMTLISELWTRRHSTHVQLGIAPHGRASSWALGLLPPCPPPERTSRDRGARTQR</sequence>
<accession>A0A6A4SCG3</accession>
<feature type="region of interest" description="Disordered" evidence="1">
    <location>
        <begin position="102"/>
        <end position="124"/>
    </location>
</feature>
<proteinExistence type="predicted"/>
<dbReference type="AlphaFoldDB" id="A0A6A4SCG3"/>
<dbReference type="Proteomes" id="UP000438429">
    <property type="component" value="Unassembled WGS sequence"/>
</dbReference>
<reference evidence="2 3" key="1">
    <citation type="submission" date="2019-06" db="EMBL/GenBank/DDBJ databases">
        <title>Draft genomes of female and male turbot (Scophthalmus maximus).</title>
        <authorList>
            <person name="Xu H."/>
            <person name="Xu X.-W."/>
            <person name="Shao C."/>
            <person name="Chen S."/>
        </authorList>
    </citation>
    <scope>NUCLEOTIDE SEQUENCE [LARGE SCALE GENOMIC DNA]</scope>
    <source>
        <strain evidence="2">Ysfricsl-2016a</strain>
        <tissue evidence="2">Blood</tissue>
    </source>
</reference>
<dbReference type="EMBL" id="VEVO01000016">
    <property type="protein sequence ID" value="KAF0028781.1"/>
    <property type="molecule type" value="Genomic_DNA"/>
</dbReference>
<evidence type="ECO:0000256" key="1">
    <source>
        <dbReference type="SAM" id="MobiDB-lite"/>
    </source>
</evidence>
<comment type="caution">
    <text evidence="2">The sequence shown here is derived from an EMBL/GenBank/DDBJ whole genome shotgun (WGS) entry which is preliminary data.</text>
</comment>